<keyword evidence="3" id="KW-1185">Reference proteome</keyword>
<gene>
    <name evidence="2" type="ORF">ACFSCZ_01445</name>
</gene>
<evidence type="ECO:0000313" key="2">
    <source>
        <dbReference type="EMBL" id="MFD1705414.1"/>
    </source>
</evidence>
<keyword evidence="1" id="KW-0812">Transmembrane</keyword>
<dbReference type="InterPro" id="IPR009574">
    <property type="entry name" value="DUF1189"/>
</dbReference>
<dbReference type="Pfam" id="PF06691">
    <property type="entry name" value="DUF1189"/>
    <property type="match status" value="1"/>
</dbReference>
<sequence>MKVSLITIFLKSLYSPGEIAKYRFLTIGKTIQYVFILSLFLSLHGIYDAVVHNPFSTEQYGDEAFDDGSKIFMTLIVIVMTYGLNSGLLFLGITMIASFGEPLAKTWGRKLPYRQSWRLTACSITLPVVLFGLLYLFGFGESYFLLIALAMSVAIIAASIKCIPKPRVKKQINE</sequence>
<comment type="caution">
    <text evidence="2">The sequence shown here is derived from an EMBL/GenBank/DDBJ whole genome shotgun (WGS) entry which is preliminary data.</text>
</comment>
<keyword evidence="1" id="KW-0472">Membrane</keyword>
<dbReference type="Proteomes" id="UP001597301">
    <property type="component" value="Unassembled WGS sequence"/>
</dbReference>
<feature type="transmembrane region" description="Helical" evidence="1">
    <location>
        <begin position="71"/>
        <end position="96"/>
    </location>
</feature>
<feature type="transmembrane region" description="Helical" evidence="1">
    <location>
        <begin position="117"/>
        <end position="137"/>
    </location>
</feature>
<organism evidence="2 3">
    <name type="scientific">Siminovitchia sediminis</name>
    <dbReference type="NCBI Taxonomy" id="1274353"/>
    <lineage>
        <taxon>Bacteria</taxon>
        <taxon>Bacillati</taxon>
        <taxon>Bacillota</taxon>
        <taxon>Bacilli</taxon>
        <taxon>Bacillales</taxon>
        <taxon>Bacillaceae</taxon>
        <taxon>Siminovitchia</taxon>
    </lineage>
</organism>
<evidence type="ECO:0000313" key="3">
    <source>
        <dbReference type="Proteomes" id="UP001597301"/>
    </source>
</evidence>
<name>A0ABW4KDL2_9BACI</name>
<proteinExistence type="predicted"/>
<feature type="transmembrane region" description="Helical" evidence="1">
    <location>
        <begin position="143"/>
        <end position="163"/>
    </location>
</feature>
<protein>
    <submittedName>
        <fullName evidence="2">DUF1189 family protein</fullName>
    </submittedName>
</protein>
<evidence type="ECO:0000256" key="1">
    <source>
        <dbReference type="SAM" id="Phobius"/>
    </source>
</evidence>
<keyword evidence="1" id="KW-1133">Transmembrane helix</keyword>
<dbReference type="RefSeq" id="WP_380772167.1">
    <property type="nucleotide sequence ID" value="NZ_JBHUEO010000004.1"/>
</dbReference>
<reference evidence="3" key="1">
    <citation type="journal article" date="2019" name="Int. J. Syst. Evol. Microbiol.">
        <title>The Global Catalogue of Microorganisms (GCM) 10K type strain sequencing project: providing services to taxonomists for standard genome sequencing and annotation.</title>
        <authorList>
            <consortium name="The Broad Institute Genomics Platform"/>
            <consortium name="The Broad Institute Genome Sequencing Center for Infectious Disease"/>
            <person name="Wu L."/>
            <person name="Ma J."/>
        </authorList>
    </citation>
    <scope>NUCLEOTIDE SEQUENCE [LARGE SCALE GENOMIC DNA]</scope>
    <source>
        <strain evidence="3">CGMCC 1.12295</strain>
    </source>
</reference>
<accession>A0ABW4KDL2</accession>
<feature type="transmembrane region" description="Helical" evidence="1">
    <location>
        <begin position="31"/>
        <end position="51"/>
    </location>
</feature>
<dbReference type="EMBL" id="JBHUEO010000004">
    <property type="protein sequence ID" value="MFD1705414.1"/>
    <property type="molecule type" value="Genomic_DNA"/>
</dbReference>